<name>A0A9W9ABK7_9AGAR</name>
<dbReference type="Proteomes" id="UP001150266">
    <property type="component" value="Unassembled WGS sequence"/>
</dbReference>
<gene>
    <name evidence="2" type="ORF">J3R30DRAFT_2711481</name>
</gene>
<sequence length="468" mass="51440">MSPMSEAMTKVIIDAGSRIVAVVARINALPLSNDAALRSWVKDFAVAVTHYRGVTRILTKQRDRASYAEAAEVRDALVAADNFLLRNTHWSWDEEWFDSRWKRAAQERKKIWEAEEERIQKLKEERDNIFLLSEAQRFLHSDVVSFEYPTDEEWEALHNQASSQEPISPIDSFGPQLSPRSLGSSPSSGSDMSSSRSPPPTAPTPFQSPKIAAGNIHYIWDDEVSSPRVGHSSSRTDSIGEVAGTPYEEPTGQIGLGGAGINGEHVGPAKAVGRTDASQGHGSDPISRLASTGAGMVTRPPVDRPTLPTTKGLKLKPNLTVKILPDHKINNQSAKPRTKPNAAPFTSQAPKRPQFSQLTVSTLSQLECVRISSAMSPSTSRRNKRARDDDDDDYQTDDEDTRYVRYEGGTLIGTGQTNSPSCLSCSKANSKCFRLNGKSCCARCYQEHQKCPLDKPNTKKHRPSLTVG</sequence>
<feature type="region of interest" description="Disordered" evidence="1">
    <location>
        <begin position="371"/>
        <end position="401"/>
    </location>
</feature>
<accession>A0A9W9ABK7</accession>
<feature type="compositionally biased region" description="Low complexity" evidence="1">
    <location>
        <begin position="177"/>
        <end position="196"/>
    </location>
</feature>
<feature type="region of interest" description="Disordered" evidence="1">
    <location>
        <begin position="290"/>
        <end position="312"/>
    </location>
</feature>
<keyword evidence="3" id="KW-1185">Reference proteome</keyword>
<feature type="compositionally biased region" description="Acidic residues" evidence="1">
    <location>
        <begin position="389"/>
        <end position="400"/>
    </location>
</feature>
<comment type="caution">
    <text evidence="2">The sequence shown here is derived from an EMBL/GenBank/DDBJ whole genome shotgun (WGS) entry which is preliminary data.</text>
</comment>
<feature type="region of interest" description="Disordered" evidence="1">
    <location>
        <begin position="328"/>
        <end position="354"/>
    </location>
</feature>
<evidence type="ECO:0000313" key="2">
    <source>
        <dbReference type="EMBL" id="KAJ4479068.1"/>
    </source>
</evidence>
<dbReference type="OrthoDB" id="3068015at2759"/>
<reference evidence="2" key="1">
    <citation type="submission" date="2022-08" db="EMBL/GenBank/DDBJ databases">
        <title>A Global Phylogenomic Analysis of the Shiitake Genus Lentinula.</title>
        <authorList>
            <consortium name="DOE Joint Genome Institute"/>
            <person name="Sierra-Patev S."/>
            <person name="Min B."/>
            <person name="Naranjo-Ortiz M."/>
            <person name="Looney B."/>
            <person name="Konkel Z."/>
            <person name="Slot J.C."/>
            <person name="Sakamoto Y."/>
            <person name="Steenwyk J.L."/>
            <person name="Rokas A."/>
            <person name="Carro J."/>
            <person name="Camarero S."/>
            <person name="Ferreira P."/>
            <person name="Molpeceres G."/>
            <person name="Ruiz-Duenas F.J."/>
            <person name="Serrano A."/>
            <person name="Henrissat B."/>
            <person name="Drula E."/>
            <person name="Hughes K.W."/>
            <person name="Mata J.L."/>
            <person name="Ishikawa N.K."/>
            <person name="Vargas-Isla R."/>
            <person name="Ushijima S."/>
            <person name="Smith C.A."/>
            <person name="Ahrendt S."/>
            <person name="Andreopoulos W."/>
            <person name="He G."/>
            <person name="Labutti K."/>
            <person name="Lipzen A."/>
            <person name="Ng V."/>
            <person name="Riley R."/>
            <person name="Sandor L."/>
            <person name="Barry K."/>
            <person name="Martinez A.T."/>
            <person name="Xiao Y."/>
            <person name="Gibbons J.G."/>
            <person name="Terashima K."/>
            <person name="Grigoriev I.V."/>
            <person name="Hibbett D.S."/>
        </authorList>
    </citation>
    <scope>NUCLEOTIDE SEQUENCE</scope>
    <source>
        <strain evidence="2">JLM2183</strain>
    </source>
</reference>
<proteinExistence type="predicted"/>
<feature type="region of interest" description="Disordered" evidence="1">
    <location>
        <begin position="156"/>
        <end position="209"/>
    </location>
</feature>
<evidence type="ECO:0000256" key="1">
    <source>
        <dbReference type="SAM" id="MobiDB-lite"/>
    </source>
</evidence>
<dbReference type="EMBL" id="JAOTPV010000008">
    <property type="protein sequence ID" value="KAJ4479068.1"/>
    <property type="molecule type" value="Genomic_DNA"/>
</dbReference>
<organism evidence="2 3">
    <name type="scientific">Lentinula aciculospora</name>
    <dbReference type="NCBI Taxonomy" id="153920"/>
    <lineage>
        <taxon>Eukaryota</taxon>
        <taxon>Fungi</taxon>
        <taxon>Dikarya</taxon>
        <taxon>Basidiomycota</taxon>
        <taxon>Agaricomycotina</taxon>
        <taxon>Agaricomycetes</taxon>
        <taxon>Agaricomycetidae</taxon>
        <taxon>Agaricales</taxon>
        <taxon>Marasmiineae</taxon>
        <taxon>Omphalotaceae</taxon>
        <taxon>Lentinula</taxon>
    </lineage>
</organism>
<evidence type="ECO:0000313" key="3">
    <source>
        <dbReference type="Proteomes" id="UP001150266"/>
    </source>
</evidence>
<feature type="compositionally biased region" description="Polar residues" evidence="1">
    <location>
        <begin position="344"/>
        <end position="354"/>
    </location>
</feature>
<dbReference type="AlphaFoldDB" id="A0A9W9ABK7"/>
<protein>
    <submittedName>
        <fullName evidence="2">Uncharacterized protein</fullName>
    </submittedName>
</protein>